<dbReference type="InterPro" id="IPR020103">
    <property type="entry name" value="PsdUridine_synth_cat_dom_sf"/>
</dbReference>
<dbReference type="EMBL" id="CP076132">
    <property type="protein sequence ID" value="QWG03074.1"/>
    <property type="molecule type" value="Genomic_DNA"/>
</dbReference>
<proteinExistence type="inferred from homology"/>
<dbReference type="InterPro" id="IPR042092">
    <property type="entry name" value="PsdUridine_s_RsuA/RluB/E/F_cat"/>
</dbReference>
<dbReference type="InterPro" id="IPR000748">
    <property type="entry name" value="PsdUridine_synth_RsuA/RluB/E/F"/>
</dbReference>
<name>A0AAX1N671_9BACT</name>
<dbReference type="PANTHER" id="PTHR47683">
    <property type="entry name" value="PSEUDOURIDINE SYNTHASE FAMILY PROTEIN-RELATED"/>
    <property type="match status" value="1"/>
</dbReference>
<dbReference type="KEGG" id="fya:KMW28_05700"/>
<dbReference type="PANTHER" id="PTHR47683:SF2">
    <property type="entry name" value="RNA-BINDING S4 DOMAIN-CONTAINING PROTEIN"/>
    <property type="match status" value="1"/>
</dbReference>
<dbReference type="Gene3D" id="3.30.70.1560">
    <property type="entry name" value="Alpha-L RNA-binding motif"/>
    <property type="match status" value="1"/>
</dbReference>
<dbReference type="GO" id="GO:0000455">
    <property type="term" value="P:enzyme-directed rRNA pseudouridine synthesis"/>
    <property type="evidence" value="ECO:0007669"/>
    <property type="project" value="UniProtKB-ARBA"/>
</dbReference>
<evidence type="ECO:0000256" key="1">
    <source>
        <dbReference type="ARBA" id="ARBA00008348"/>
    </source>
</evidence>
<dbReference type="CDD" id="cd00165">
    <property type="entry name" value="S4"/>
    <property type="match status" value="1"/>
</dbReference>
<dbReference type="PROSITE" id="PS01149">
    <property type="entry name" value="PSI_RSU"/>
    <property type="match status" value="1"/>
</dbReference>
<evidence type="ECO:0000256" key="2">
    <source>
        <dbReference type="ARBA" id="ARBA00023235"/>
    </source>
</evidence>
<dbReference type="InterPro" id="IPR018496">
    <property type="entry name" value="PsdUridine_synth_RsuA/RluB_CS"/>
</dbReference>
<dbReference type="Pfam" id="PF01479">
    <property type="entry name" value="S4"/>
    <property type="match status" value="1"/>
</dbReference>
<feature type="compositionally biased region" description="Basic and acidic residues" evidence="5">
    <location>
        <begin position="43"/>
        <end position="52"/>
    </location>
</feature>
<dbReference type="SUPFAM" id="SSF55174">
    <property type="entry name" value="Alpha-L RNA-binding motif"/>
    <property type="match status" value="1"/>
</dbReference>
<dbReference type="PROSITE" id="PS50889">
    <property type="entry name" value="S4"/>
    <property type="match status" value="1"/>
</dbReference>
<keyword evidence="3" id="KW-0694">RNA-binding</keyword>
<evidence type="ECO:0000313" key="8">
    <source>
        <dbReference type="Proteomes" id="UP000678679"/>
    </source>
</evidence>
<dbReference type="GO" id="GO:0120159">
    <property type="term" value="F:rRNA pseudouridine synthase activity"/>
    <property type="evidence" value="ECO:0007669"/>
    <property type="project" value="UniProtKB-ARBA"/>
</dbReference>
<organism evidence="7 8">
    <name type="scientific">Flammeovirga yaeyamensis</name>
    <dbReference type="NCBI Taxonomy" id="367791"/>
    <lineage>
        <taxon>Bacteria</taxon>
        <taxon>Pseudomonadati</taxon>
        <taxon>Bacteroidota</taxon>
        <taxon>Cytophagia</taxon>
        <taxon>Cytophagales</taxon>
        <taxon>Flammeovirgaceae</taxon>
        <taxon>Flammeovirga</taxon>
    </lineage>
</organism>
<keyword evidence="8" id="KW-1185">Reference proteome</keyword>
<dbReference type="SMART" id="SM00363">
    <property type="entry name" value="S4"/>
    <property type="match status" value="1"/>
</dbReference>
<feature type="compositionally biased region" description="Basic and acidic residues" evidence="5">
    <location>
        <begin position="24"/>
        <end position="35"/>
    </location>
</feature>
<dbReference type="Gene3D" id="3.10.290.10">
    <property type="entry name" value="RNA-binding S4 domain"/>
    <property type="match status" value="1"/>
</dbReference>
<dbReference type="Pfam" id="PF00849">
    <property type="entry name" value="PseudoU_synth_2"/>
    <property type="match status" value="1"/>
</dbReference>
<dbReference type="NCBIfam" id="TIGR00093">
    <property type="entry name" value="pseudouridine synthase"/>
    <property type="match status" value="1"/>
</dbReference>
<sequence>MKKNTPNKGKKNLSPFKKFIKNKPQKEEFRSERSSTFKKKGPRKNEEKEKQKKEHKLKTTVYSPFEKGVEKPTYNIKNVISVAKKLKEDEEVEVKQKSASTRLNKYISNAGVCSRREADQLIAEGKIKINGKVVTEMGYKVQPKDRVEYEGKLLKKEKYVYVLLNKPKGFITTTKDPQERKTVMQLVKNACDERIYPVGRLDRNTTGLLLFTNDGEFATKVAHPSSNTQKIYRVELNKPFDEKHEERLRDPKFELEDGPIFLDGLSVNDDNRTEIGIELHSGKNRIVRRIFEHFGYQVDVLDRTVLAGLTKKDLPRGKWRYLSEDEMIQLKYLSGLKKTKSKPKGRSRK</sequence>
<dbReference type="Proteomes" id="UP000678679">
    <property type="component" value="Chromosome 1"/>
</dbReference>
<keyword evidence="2 4" id="KW-0413">Isomerase</keyword>
<evidence type="ECO:0000256" key="4">
    <source>
        <dbReference type="RuleBase" id="RU003887"/>
    </source>
</evidence>
<comment type="similarity">
    <text evidence="1 4">Belongs to the pseudouridine synthase RsuA family.</text>
</comment>
<dbReference type="AlphaFoldDB" id="A0AAX1N671"/>
<dbReference type="InterPro" id="IPR006145">
    <property type="entry name" value="PsdUridine_synth_RsuA/RluA"/>
</dbReference>
<dbReference type="GO" id="GO:0003723">
    <property type="term" value="F:RNA binding"/>
    <property type="evidence" value="ECO:0007669"/>
    <property type="project" value="UniProtKB-KW"/>
</dbReference>
<feature type="region of interest" description="Disordered" evidence="5">
    <location>
        <begin position="1"/>
        <end position="58"/>
    </location>
</feature>
<dbReference type="InterPro" id="IPR002942">
    <property type="entry name" value="S4_RNA-bd"/>
</dbReference>
<feature type="domain" description="RNA-binding S4" evidence="6">
    <location>
        <begin position="101"/>
        <end position="168"/>
    </location>
</feature>
<accession>A0AAX1N671</accession>
<evidence type="ECO:0000256" key="3">
    <source>
        <dbReference type="PROSITE-ProRule" id="PRU00182"/>
    </source>
</evidence>
<evidence type="ECO:0000256" key="5">
    <source>
        <dbReference type="SAM" id="MobiDB-lite"/>
    </source>
</evidence>
<gene>
    <name evidence="7" type="ORF">KMW28_05700</name>
</gene>
<dbReference type="EC" id="5.4.99.-" evidence="4"/>
<reference evidence="7 8" key="1">
    <citation type="submission" date="2021-05" db="EMBL/GenBank/DDBJ databases">
        <title>Comparative genomic studies on the polysaccharide-degrading batcterial strains of the Flammeovirga genus.</title>
        <authorList>
            <person name="Zewei F."/>
            <person name="Zheng Z."/>
            <person name="Yu L."/>
            <person name="Ruyue G."/>
            <person name="Yanhong M."/>
            <person name="Yuanyuan C."/>
            <person name="Jingyan G."/>
            <person name="Wenjun H."/>
        </authorList>
    </citation>
    <scope>NUCLEOTIDE SEQUENCE [LARGE SCALE GENOMIC DNA]</scope>
    <source>
        <strain evidence="7 8">NBRC:100898</strain>
    </source>
</reference>
<dbReference type="InterPro" id="IPR020094">
    <property type="entry name" value="TruA/RsuA/RluB/E/F_N"/>
</dbReference>
<evidence type="ECO:0000259" key="6">
    <source>
        <dbReference type="SMART" id="SM00363"/>
    </source>
</evidence>
<dbReference type="SUPFAM" id="SSF55120">
    <property type="entry name" value="Pseudouridine synthase"/>
    <property type="match status" value="1"/>
</dbReference>
<feature type="compositionally biased region" description="Basic residues" evidence="5">
    <location>
        <begin position="1"/>
        <end position="11"/>
    </location>
</feature>
<evidence type="ECO:0000313" key="7">
    <source>
        <dbReference type="EMBL" id="QWG03074.1"/>
    </source>
</evidence>
<dbReference type="Gene3D" id="3.30.70.580">
    <property type="entry name" value="Pseudouridine synthase I, catalytic domain, N-terminal subdomain"/>
    <property type="match status" value="1"/>
</dbReference>
<dbReference type="CDD" id="cd02870">
    <property type="entry name" value="PseudoU_synth_RsuA_like"/>
    <property type="match status" value="1"/>
</dbReference>
<dbReference type="InterPro" id="IPR050343">
    <property type="entry name" value="RsuA_PseudoU_synthase"/>
</dbReference>
<dbReference type="RefSeq" id="WP_183363908.1">
    <property type="nucleotide sequence ID" value="NZ_CP076132.1"/>
</dbReference>
<dbReference type="InterPro" id="IPR036986">
    <property type="entry name" value="S4_RNA-bd_sf"/>
</dbReference>
<dbReference type="FunFam" id="3.10.290.10:FF:000003">
    <property type="entry name" value="Pseudouridine synthase"/>
    <property type="match status" value="1"/>
</dbReference>
<protein>
    <recommendedName>
        <fullName evidence="4">Pseudouridine synthase</fullName>
        <ecNumber evidence="4">5.4.99.-</ecNumber>
    </recommendedName>
</protein>